<reference evidence="2" key="1">
    <citation type="submission" date="2023-11" db="EMBL/GenBank/DDBJ databases">
        <authorList>
            <person name="Alioto T."/>
            <person name="Alioto T."/>
            <person name="Gomez Garrido J."/>
        </authorList>
    </citation>
    <scope>NUCLEOTIDE SEQUENCE</scope>
</reference>
<dbReference type="PANTHER" id="PTHR30344">
    <property type="entry name" value="6-PHOSPHOGLUCONOLACTONASE-RELATED"/>
    <property type="match status" value="1"/>
</dbReference>
<dbReference type="GO" id="GO:0017057">
    <property type="term" value="F:6-phosphogluconolactonase activity"/>
    <property type="evidence" value="ECO:0007669"/>
    <property type="project" value="TreeGrafter"/>
</dbReference>
<evidence type="ECO:0000313" key="2">
    <source>
        <dbReference type="EMBL" id="CAK3998606.1"/>
    </source>
</evidence>
<dbReference type="PANTHER" id="PTHR30344:SF4">
    <property type="entry name" value="CYCLASE, PUTATIVE (AFU_ORTHOLOGUE AFUA_6G11580)-RELATED"/>
    <property type="match status" value="1"/>
</dbReference>
<keyword evidence="3" id="KW-1185">Reference proteome</keyword>
<evidence type="ECO:0000256" key="1">
    <source>
        <dbReference type="ARBA" id="ARBA00005564"/>
    </source>
</evidence>
<dbReference type="InterPro" id="IPR015943">
    <property type="entry name" value="WD40/YVTN_repeat-like_dom_sf"/>
</dbReference>
<accession>A0AAI8YY42</accession>
<dbReference type="SUPFAM" id="SSF75011">
    <property type="entry name" value="3-carboxy-cis,cis-mucoante lactonizing enzyme"/>
    <property type="match status" value="1"/>
</dbReference>
<organism evidence="2 3">
    <name type="scientific">Lecanosticta acicola</name>
    <dbReference type="NCBI Taxonomy" id="111012"/>
    <lineage>
        <taxon>Eukaryota</taxon>
        <taxon>Fungi</taxon>
        <taxon>Dikarya</taxon>
        <taxon>Ascomycota</taxon>
        <taxon>Pezizomycotina</taxon>
        <taxon>Dothideomycetes</taxon>
        <taxon>Dothideomycetidae</taxon>
        <taxon>Mycosphaerellales</taxon>
        <taxon>Mycosphaerellaceae</taxon>
        <taxon>Lecanosticta</taxon>
    </lineage>
</organism>
<dbReference type="InterPro" id="IPR019405">
    <property type="entry name" value="Lactonase_7-beta_prop"/>
</dbReference>
<dbReference type="Proteomes" id="UP001296104">
    <property type="component" value="Unassembled WGS sequence"/>
</dbReference>
<dbReference type="EMBL" id="CAVMBE010000021">
    <property type="protein sequence ID" value="CAK3998606.1"/>
    <property type="molecule type" value="Genomic_DNA"/>
</dbReference>
<dbReference type="Gene3D" id="2.130.10.10">
    <property type="entry name" value="YVTN repeat-like/Quinoprotein amine dehydrogenase"/>
    <property type="match status" value="1"/>
</dbReference>
<comment type="similarity">
    <text evidence="1">Belongs to the cycloisomerase 2 family.</text>
</comment>
<dbReference type="AlphaFoldDB" id="A0AAI8YY42"/>
<proteinExistence type="inferred from homology"/>
<dbReference type="Pfam" id="PF10282">
    <property type="entry name" value="Lactonase"/>
    <property type="match status" value="1"/>
</dbReference>
<name>A0AAI8YY42_9PEZI</name>
<comment type="caution">
    <text evidence="2">The sequence shown here is derived from an EMBL/GenBank/DDBJ whole genome shotgun (WGS) entry which is preliminary data.</text>
</comment>
<sequence>MDFLVGSFNHPSLYLLNFDPKEQTLTLIREHPAIGGHSWLSLSKDHKYLYTTAWLAKPSIASYKILQNGRDLQFLNAKPVKSLSGYVCCNDTHVFSAGGPSGEVFRLEADGSIGNLVQELDFVTGQGENQSEKRGEVAHGDFGGLRHGAHSIDFSPDGKSLYVADIGRNCIWTYRLLHAKRGIDDPPLDFGAKHVSSREHDGPRHTYPHPNGKVLYSLQEHSSMVDVFSTAQDGTTLEHKQACSVLPEGKDCKQYWADEVRYSTGPDPLRPRYLYASNRGLEASTKGYVAAYRLKPDGYLESEEPVDIWETPTSGGLANAIELAPWQKGQSEDVEYMALTDSQEGWVSVLSFDGKKINEVAKVNLGKTEEGKVVGAATAVWL</sequence>
<dbReference type="InterPro" id="IPR050282">
    <property type="entry name" value="Cycloisomerase_2"/>
</dbReference>
<gene>
    <name evidence="2" type="ORF">LECACI_7A004126</name>
</gene>
<protein>
    <submittedName>
        <fullName evidence="2">Muconate cycloisomerase 1</fullName>
    </submittedName>
</protein>
<evidence type="ECO:0000313" key="3">
    <source>
        <dbReference type="Proteomes" id="UP001296104"/>
    </source>
</evidence>